<dbReference type="GeneID" id="26971154"/>
<dbReference type="VEuPathDB" id="FungiDB:PAAG_12535"/>
<keyword evidence="1" id="KW-0732">Signal</keyword>
<evidence type="ECO:0000313" key="2">
    <source>
        <dbReference type="EMBL" id="KGQ00807.1"/>
    </source>
</evidence>
<proteinExistence type="predicted"/>
<feature type="chain" id="PRO_5001994844" evidence="1">
    <location>
        <begin position="19"/>
        <end position="156"/>
    </location>
</feature>
<dbReference type="AlphaFoldDB" id="A0A0A2V357"/>
<protein>
    <submittedName>
        <fullName evidence="2">Uncharacterized protein</fullName>
    </submittedName>
</protein>
<dbReference type="Proteomes" id="UP000002059">
    <property type="component" value="Partially assembled WGS sequence"/>
</dbReference>
<accession>A0A0A2V357</accession>
<dbReference type="EMBL" id="KN294022">
    <property type="protein sequence ID" value="KGQ00807.1"/>
    <property type="molecule type" value="Genomic_DNA"/>
</dbReference>
<name>A0A0A2V357_PARBA</name>
<dbReference type="RefSeq" id="XP_015702385.1">
    <property type="nucleotide sequence ID" value="XM_015848014.1"/>
</dbReference>
<keyword evidence="3" id="KW-1185">Reference proteome</keyword>
<sequence length="156" mass="17796">MHIANCASVTSWIGKVLGSTLIVTGVPTDSCVPRANLHFKRKKPALLIKKQSSTASFPIAEKNSRMLRARLNMRQSTTPTNAFWEAATLLFRHWIIYWAIRGKTISIANLAIVGSGTKQRWSLMRKTPTDTSSQLKEWHWVQIGDWDKEIRHHKMT</sequence>
<dbReference type="HOGENOM" id="CLU_1687182_0_0_1"/>
<evidence type="ECO:0000256" key="1">
    <source>
        <dbReference type="SAM" id="SignalP"/>
    </source>
</evidence>
<reference evidence="2 3" key="1">
    <citation type="journal article" date="2011" name="PLoS Genet.">
        <title>Comparative genomic analysis of human fungal pathogens causing paracoccidioidomycosis.</title>
        <authorList>
            <person name="Desjardins C.A."/>
            <person name="Champion M.D."/>
            <person name="Holder J.W."/>
            <person name="Muszewska A."/>
            <person name="Goldberg J."/>
            <person name="Bailao A.M."/>
            <person name="Brigido M.M."/>
            <person name="Ferreira M.E."/>
            <person name="Garcia A.M."/>
            <person name="Grynberg M."/>
            <person name="Gujja S."/>
            <person name="Heiman D.I."/>
            <person name="Henn M.R."/>
            <person name="Kodira C.D."/>
            <person name="Leon-Narvaez H."/>
            <person name="Longo L.V."/>
            <person name="Ma L.J."/>
            <person name="Malavazi I."/>
            <person name="Matsuo A.L."/>
            <person name="Morais F.V."/>
            <person name="Pereira M."/>
            <person name="Rodriguez-Brito S."/>
            <person name="Sakthikumar S."/>
            <person name="Salem-Izacc S.M."/>
            <person name="Sykes S.M."/>
            <person name="Teixeira M.M."/>
            <person name="Vallejo M.C."/>
            <person name="Walter M.E."/>
            <person name="Yandava C."/>
            <person name="Young S."/>
            <person name="Zeng Q."/>
            <person name="Zucker J."/>
            <person name="Felipe M.S."/>
            <person name="Goldman G.H."/>
            <person name="Haas B.J."/>
            <person name="McEwen J.G."/>
            <person name="Nino-Vega G."/>
            <person name="Puccia R."/>
            <person name="San-Blas G."/>
            <person name="Soares C.M."/>
            <person name="Birren B.W."/>
            <person name="Cuomo C.A."/>
        </authorList>
    </citation>
    <scope>NUCLEOTIDE SEQUENCE [LARGE SCALE GENOMIC DNA]</scope>
    <source>
        <strain evidence="3">ATCC MYA-826 / Pb01</strain>
    </source>
</reference>
<organism evidence="2 3">
    <name type="scientific">Paracoccidioides lutzii (strain ATCC MYA-826 / Pb01)</name>
    <name type="common">Paracoccidioides brasiliensis</name>
    <dbReference type="NCBI Taxonomy" id="502779"/>
    <lineage>
        <taxon>Eukaryota</taxon>
        <taxon>Fungi</taxon>
        <taxon>Dikarya</taxon>
        <taxon>Ascomycota</taxon>
        <taxon>Pezizomycotina</taxon>
        <taxon>Eurotiomycetes</taxon>
        <taxon>Eurotiomycetidae</taxon>
        <taxon>Onygenales</taxon>
        <taxon>Ajellomycetaceae</taxon>
        <taxon>Paracoccidioides</taxon>
    </lineage>
</organism>
<gene>
    <name evidence="2" type="ORF">PAAG_12535</name>
</gene>
<dbReference type="KEGG" id="pbl:PAAG_12535"/>
<evidence type="ECO:0000313" key="3">
    <source>
        <dbReference type="Proteomes" id="UP000002059"/>
    </source>
</evidence>
<feature type="signal peptide" evidence="1">
    <location>
        <begin position="1"/>
        <end position="18"/>
    </location>
</feature>